<dbReference type="RefSeq" id="WP_172990529.1">
    <property type="nucleotide sequence ID" value="NZ_CP054038.1"/>
</dbReference>
<feature type="transmembrane region" description="Helical" evidence="6">
    <location>
        <begin position="210"/>
        <end position="227"/>
    </location>
</feature>
<dbReference type="Proteomes" id="UP000502498">
    <property type="component" value="Chromosome"/>
</dbReference>
<dbReference type="EMBL" id="CP054038">
    <property type="protein sequence ID" value="QKJ20093.1"/>
    <property type="molecule type" value="Genomic_DNA"/>
</dbReference>
<proteinExistence type="predicted"/>
<dbReference type="AlphaFoldDB" id="A0A7D4PUY8"/>
<keyword evidence="3 6" id="KW-1133">Transmembrane helix</keyword>
<feature type="transmembrane region" description="Helical" evidence="6">
    <location>
        <begin position="32"/>
        <end position="57"/>
    </location>
</feature>
<feature type="transmembrane region" description="Helical" evidence="6">
    <location>
        <begin position="146"/>
        <end position="162"/>
    </location>
</feature>
<dbReference type="GO" id="GO:0005886">
    <property type="term" value="C:plasma membrane"/>
    <property type="evidence" value="ECO:0007669"/>
    <property type="project" value="TreeGrafter"/>
</dbReference>
<dbReference type="CDD" id="cd00400">
    <property type="entry name" value="Voltage_gated_ClC"/>
    <property type="match status" value="1"/>
</dbReference>
<dbReference type="PRINTS" id="PR00762">
    <property type="entry name" value="CLCHANNEL"/>
</dbReference>
<evidence type="ECO:0000256" key="4">
    <source>
        <dbReference type="ARBA" id="ARBA00023136"/>
    </source>
</evidence>
<comment type="subcellular location">
    <subcellularLocation>
        <location evidence="1">Membrane</location>
        <topology evidence="1">Multi-pass membrane protein</topology>
    </subcellularLocation>
</comment>
<feature type="transmembrane region" description="Helical" evidence="6">
    <location>
        <begin position="247"/>
        <end position="269"/>
    </location>
</feature>
<feature type="transmembrane region" description="Helical" evidence="6">
    <location>
        <begin position="350"/>
        <end position="368"/>
    </location>
</feature>
<dbReference type="InterPro" id="IPR014743">
    <property type="entry name" value="Cl-channel_core"/>
</dbReference>
<feature type="region of interest" description="Disordered" evidence="5">
    <location>
        <begin position="1"/>
        <end position="21"/>
    </location>
</feature>
<dbReference type="InterPro" id="IPR050368">
    <property type="entry name" value="ClC-type_chloride_channel"/>
</dbReference>
<evidence type="ECO:0000256" key="6">
    <source>
        <dbReference type="SAM" id="Phobius"/>
    </source>
</evidence>
<dbReference type="PANTHER" id="PTHR43427">
    <property type="entry name" value="CHLORIDE CHANNEL PROTEIN CLC-E"/>
    <property type="match status" value="1"/>
</dbReference>
<accession>A0A7D4PUY8</accession>
<feature type="transmembrane region" description="Helical" evidence="6">
    <location>
        <begin position="326"/>
        <end position="344"/>
    </location>
</feature>
<reference evidence="7 8" key="1">
    <citation type="submission" date="2020-05" db="EMBL/GenBank/DDBJ databases">
        <title>Strain PA2F3 complete genome.</title>
        <authorList>
            <person name="Kim Y.-S."/>
            <person name="Kim S.-J."/>
            <person name="Jung H.-k."/>
            <person name="Kim S.-E."/>
            <person name="Kim K.-H."/>
        </authorList>
    </citation>
    <scope>NUCLEOTIDE SEQUENCE [LARGE SCALE GENOMIC DNA]</scope>
    <source>
        <strain evidence="7 8">PA2F3</strain>
    </source>
</reference>
<dbReference type="InterPro" id="IPR001807">
    <property type="entry name" value="ClC"/>
</dbReference>
<evidence type="ECO:0000313" key="7">
    <source>
        <dbReference type="EMBL" id="QKJ20093.1"/>
    </source>
</evidence>
<keyword evidence="4 6" id="KW-0472">Membrane</keyword>
<evidence type="ECO:0000256" key="1">
    <source>
        <dbReference type="ARBA" id="ARBA00004141"/>
    </source>
</evidence>
<evidence type="ECO:0000313" key="8">
    <source>
        <dbReference type="Proteomes" id="UP000502498"/>
    </source>
</evidence>
<evidence type="ECO:0000256" key="5">
    <source>
        <dbReference type="SAM" id="MobiDB-lite"/>
    </source>
</evidence>
<feature type="transmembrane region" description="Helical" evidence="6">
    <location>
        <begin position="120"/>
        <end position="140"/>
    </location>
</feature>
<organism evidence="7 8">
    <name type="scientific">Microbacterium hominis</name>
    <dbReference type="NCBI Taxonomy" id="162426"/>
    <lineage>
        <taxon>Bacteria</taxon>
        <taxon>Bacillati</taxon>
        <taxon>Actinomycetota</taxon>
        <taxon>Actinomycetes</taxon>
        <taxon>Micrococcales</taxon>
        <taxon>Microbacteriaceae</taxon>
        <taxon>Microbacterium</taxon>
    </lineage>
</organism>
<feature type="compositionally biased region" description="Basic and acidic residues" evidence="5">
    <location>
        <begin position="1"/>
        <end position="18"/>
    </location>
</feature>
<dbReference type="GO" id="GO:0015108">
    <property type="term" value="F:chloride transmembrane transporter activity"/>
    <property type="evidence" value="ECO:0007669"/>
    <property type="project" value="InterPro"/>
</dbReference>
<evidence type="ECO:0000256" key="3">
    <source>
        <dbReference type="ARBA" id="ARBA00022989"/>
    </source>
</evidence>
<dbReference type="Gene3D" id="1.10.3080.10">
    <property type="entry name" value="Clc chloride channel"/>
    <property type="match status" value="1"/>
</dbReference>
<keyword evidence="2 6" id="KW-0812">Transmembrane</keyword>
<protein>
    <submittedName>
        <fullName evidence="7">Ion channel protein</fullName>
    </submittedName>
</protein>
<gene>
    <name evidence="7" type="ORF">HQM25_12500</name>
</gene>
<sequence length="446" mass="45858">MSDETHAGPPDPEPRGRLGGDVPAEASITRRLLLMTVPALLVGIGSALSLIVLDLLAEGLDSVLWEAIPAAGGFDPYTGWWVIVVLTAAGLATGLLVRFMPGHAGPDPATESFFPHPERLSTLPGIALAAVITLATGVSLGPEGPIIAINVAVAAWIFTKFLPAVPTKLVILMVVTGTFGALFGSPVGAALLATTVAATVASKELLWDRLFLPLASAASGSLVMMLLSDHTLAIDLPSYTPNVLLDLGIALAVCGVGIGVGAIMLWAFPHLHRIFHRWRNPILPLTVGGLLLGVLGAIGGEVTMFKGLEQMQQLAQEADDLSAGQVAIIVLIKVTALLIAAAAGFRGGRVFPTVFIGAAIGILAYALFPGTPLPVAVAAGVLGVCLIVVRDGWLSLFIAAVVAGDPAILPILCMVVLPGWLVVARLREMRVTAPEGGGAAVDAPRA</sequence>
<feature type="transmembrane region" description="Helical" evidence="6">
    <location>
        <begin position="407"/>
        <end position="424"/>
    </location>
</feature>
<dbReference type="NCBIfam" id="NF002971">
    <property type="entry name" value="PRK03655.1"/>
    <property type="match status" value="1"/>
</dbReference>
<name>A0A7D4PUY8_9MICO</name>
<feature type="transmembrane region" description="Helical" evidence="6">
    <location>
        <begin position="169"/>
        <end position="198"/>
    </location>
</feature>
<feature type="transmembrane region" description="Helical" evidence="6">
    <location>
        <begin position="77"/>
        <end position="99"/>
    </location>
</feature>
<dbReference type="SUPFAM" id="SSF81340">
    <property type="entry name" value="Clc chloride channel"/>
    <property type="match status" value="1"/>
</dbReference>
<dbReference type="Pfam" id="PF00654">
    <property type="entry name" value="Voltage_CLC"/>
    <property type="match status" value="1"/>
</dbReference>
<feature type="transmembrane region" description="Helical" evidence="6">
    <location>
        <begin position="281"/>
        <end position="305"/>
    </location>
</feature>
<dbReference type="PANTHER" id="PTHR43427:SF9">
    <property type="entry name" value="ION-TRANSPORT PROTEIN YFEO-RELATED"/>
    <property type="match status" value="1"/>
</dbReference>
<evidence type="ECO:0000256" key="2">
    <source>
        <dbReference type="ARBA" id="ARBA00022692"/>
    </source>
</evidence>